<comment type="similarity">
    <text evidence="1">Belongs to the short-chain dehydrogenases/reductases (SDR) family.</text>
</comment>
<dbReference type="Gene3D" id="3.40.50.720">
    <property type="entry name" value="NAD(P)-binding Rossmann-like Domain"/>
    <property type="match status" value="1"/>
</dbReference>
<dbReference type="AlphaFoldDB" id="A0A175RPG1"/>
<evidence type="ECO:0000313" key="3">
    <source>
        <dbReference type="EMBL" id="KTR05596.1"/>
    </source>
</evidence>
<evidence type="ECO:0000256" key="2">
    <source>
        <dbReference type="ARBA" id="ARBA00023002"/>
    </source>
</evidence>
<dbReference type="Pfam" id="PF13561">
    <property type="entry name" value="adh_short_C2"/>
    <property type="match status" value="1"/>
</dbReference>
<accession>A0A175RPG1</accession>
<dbReference type="CDD" id="cd05233">
    <property type="entry name" value="SDR_c"/>
    <property type="match status" value="1"/>
</dbReference>
<comment type="caution">
    <text evidence="3">The sequence shown here is derived from an EMBL/GenBank/DDBJ whole genome shotgun (WGS) entry which is preliminary data.</text>
</comment>
<dbReference type="PATRIC" id="fig|401562.4.peg.2049"/>
<dbReference type="SUPFAM" id="SSF51735">
    <property type="entry name" value="NAD(P)-binding Rossmann-fold domains"/>
    <property type="match status" value="1"/>
</dbReference>
<gene>
    <name evidence="3" type="ORF">NS365_11405</name>
</gene>
<dbReference type="FunFam" id="3.40.50.720:FF:000084">
    <property type="entry name" value="Short-chain dehydrogenase reductase"/>
    <property type="match status" value="1"/>
</dbReference>
<organism evidence="3 4">
    <name type="scientific">Aureimonas ureilytica</name>
    <dbReference type="NCBI Taxonomy" id="401562"/>
    <lineage>
        <taxon>Bacteria</taxon>
        <taxon>Pseudomonadati</taxon>
        <taxon>Pseudomonadota</taxon>
        <taxon>Alphaproteobacteria</taxon>
        <taxon>Hyphomicrobiales</taxon>
        <taxon>Aurantimonadaceae</taxon>
        <taxon>Aureimonas</taxon>
    </lineage>
</organism>
<keyword evidence="4" id="KW-1185">Reference proteome</keyword>
<dbReference type="InterPro" id="IPR002347">
    <property type="entry name" value="SDR_fam"/>
</dbReference>
<dbReference type="PANTHER" id="PTHR24321:SF8">
    <property type="entry name" value="ESTRADIOL 17-BETA-DEHYDROGENASE 8-RELATED"/>
    <property type="match status" value="1"/>
</dbReference>
<dbReference type="InterPro" id="IPR020904">
    <property type="entry name" value="Sc_DH/Rdtase_CS"/>
</dbReference>
<dbReference type="PROSITE" id="PS00061">
    <property type="entry name" value="ADH_SHORT"/>
    <property type="match status" value="1"/>
</dbReference>
<protein>
    <submittedName>
        <fullName evidence="3">Oxidoreductase</fullName>
    </submittedName>
</protein>
<reference evidence="3 4" key="1">
    <citation type="journal article" date="2016" name="Front. Microbiol.">
        <title>Genomic Resource of Rice Seed Associated Bacteria.</title>
        <authorList>
            <person name="Midha S."/>
            <person name="Bansal K."/>
            <person name="Sharma S."/>
            <person name="Kumar N."/>
            <person name="Patil P.P."/>
            <person name="Chaudhry V."/>
            <person name="Patil P.B."/>
        </authorList>
    </citation>
    <scope>NUCLEOTIDE SEQUENCE [LARGE SCALE GENOMIC DNA]</scope>
    <source>
        <strain evidence="3 4">NS365</strain>
    </source>
</reference>
<evidence type="ECO:0000313" key="4">
    <source>
        <dbReference type="Proteomes" id="UP000078529"/>
    </source>
</evidence>
<dbReference type="InterPro" id="IPR036291">
    <property type="entry name" value="NAD(P)-bd_dom_sf"/>
</dbReference>
<proteinExistence type="inferred from homology"/>
<dbReference type="Proteomes" id="UP000078529">
    <property type="component" value="Unassembled WGS sequence"/>
</dbReference>
<keyword evidence="2" id="KW-0560">Oxidoreductase</keyword>
<dbReference type="PRINTS" id="PR00080">
    <property type="entry name" value="SDRFAMILY"/>
</dbReference>
<evidence type="ECO:0000256" key="1">
    <source>
        <dbReference type="ARBA" id="ARBA00006484"/>
    </source>
</evidence>
<sequence length="258" mass="26637">MPGDMQGKIALVTGTTGIARATALRLSAGGAQVLALGIDEAGNAALAEADPRLVVRRADVSVPAEVEAALGFCEERFGGLDIIVNSAAIHPYGDAVETDPKTFLRCLAVNVGSIHLTARWGVPLMRQRRGGAIVNLSSVQGHACQRGVAAYVASKGAIHALTRAMALDFAPDRIRVTSVSPGSVRTPILELAARTFDGPGADVDAVFQRFGAAHPIGRIGEPEEVADLIAFLASDRAGFITGSDHCIDGGLLAGLGVR</sequence>
<name>A0A175RPG1_9HYPH</name>
<dbReference type="EMBL" id="LDQA01000024">
    <property type="protein sequence ID" value="KTR05596.1"/>
    <property type="molecule type" value="Genomic_DNA"/>
</dbReference>
<dbReference type="GO" id="GO:0016491">
    <property type="term" value="F:oxidoreductase activity"/>
    <property type="evidence" value="ECO:0007669"/>
    <property type="project" value="UniProtKB-KW"/>
</dbReference>
<dbReference type="PRINTS" id="PR00081">
    <property type="entry name" value="GDHRDH"/>
</dbReference>
<dbReference type="PANTHER" id="PTHR24321">
    <property type="entry name" value="DEHYDROGENASES, SHORT CHAIN"/>
    <property type="match status" value="1"/>
</dbReference>